<keyword evidence="7" id="KW-1185">Reference proteome</keyword>
<proteinExistence type="inferred from homology"/>
<evidence type="ECO:0000256" key="1">
    <source>
        <dbReference type="ARBA" id="ARBA00008535"/>
    </source>
</evidence>
<evidence type="ECO:0000313" key="7">
    <source>
        <dbReference type="Proteomes" id="UP000005207"/>
    </source>
</evidence>
<dbReference type="GeneTree" id="ENSGT01120000271858"/>
<name>A0A669DUA0_ORENI</name>
<feature type="domain" description="AIG1-type G" evidence="5">
    <location>
        <begin position="22"/>
        <end position="216"/>
    </location>
</feature>
<reference evidence="6" key="3">
    <citation type="submission" date="2025-09" db="UniProtKB">
        <authorList>
            <consortium name="Ensembl"/>
        </authorList>
    </citation>
    <scope>IDENTIFICATION</scope>
</reference>
<sequence>MNYTKLSTCSRIPIYDENPENMGELRIVLYGQSGQGKSTLGGIILGNREIFTSNKDSKKCHTEKKTITGQEVVVVDTPGLFKVGDDREEVVEEIKRSIKHAEPGPHVFLYVERFKEISQEKLDALKVFQDTFGKQAVDYTMVVFTTKKKKINDTIMEKTLKSLTRLTDQFQQRYFVFNIEDIEQQESQLAELLENITRVKNCTPHCYTSKMLQEAEEALKIRKKTKPKPEEEWRSFYDRCGLMGMAVGCAVGYFICGGELTPTTGAGVGAVVGMMLFVGIAFLGVLAKIKIQTCCK</sequence>
<dbReference type="Gene3D" id="3.40.50.300">
    <property type="entry name" value="P-loop containing nucleotide triphosphate hydrolases"/>
    <property type="match status" value="1"/>
</dbReference>
<feature type="transmembrane region" description="Helical" evidence="4">
    <location>
        <begin position="267"/>
        <end position="287"/>
    </location>
</feature>
<dbReference type="OrthoDB" id="8954335at2759"/>
<keyword evidence="4" id="KW-0812">Transmembrane</keyword>
<comment type="similarity">
    <text evidence="1">Belongs to the TRAFAC class TrmE-Era-EngA-EngB-Septin-like GTPase superfamily. AIG1/Toc34/Toc159-like paraseptin GTPase family. IAN subfamily.</text>
</comment>
<dbReference type="InterPro" id="IPR027417">
    <property type="entry name" value="P-loop_NTPase"/>
</dbReference>
<dbReference type="GO" id="GO:0005525">
    <property type="term" value="F:GTP binding"/>
    <property type="evidence" value="ECO:0007669"/>
    <property type="project" value="UniProtKB-KW"/>
</dbReference>
<evidence type="ECO:0000259" key="5">
    <source>
        <dbReference type="PROSITE" id="PS51720"/>
    </source>
</evidence>
<evidence type="ECO:0000256" key="2">
    <source>
        <dbReference type="ARBA" id="ARBA00022741"/>
    </source>
</evidence>
<dbReference type="Pfam" id="PF04548">
    <property type="entry name" value="AIG1"/>
    <property type="match status" value="1"/>
</dbReference>
<dbReference type="Proteomes" id="UP000005207">
    <property type="component" value="Linkage group LG4"/>
</dbReference>
<keyword evidence="4" id="KW-1133">Transmembrane helix</keyword>
<accession>A0A669DUA0</accession>
<dbReference type="OMA" id="YDRCGLI"/>
<dbReference type="GeneID" id="109201860"/>
<dbReference type="Ensembl" id="ENSONIT00000069228.1">
    <property type="protein sequence ID" value="ENSONIP00000062973.1"/>
    <property type="gene ID" value="ENSONIG00000028963.1"/>
</dbReference>
<reference evidence="7" key="1">
    <citation type="submission" date="2012-01" db="EMBL/GenBank/DDBJ databases">
        <title>The Genome Sequence of Oreochromis niloticus (Nile Tilapia).</title>
        <authorList>
            <consortium name="Broad Institute Genome Assembly Team"/>
            <consortium name="Broad Institute Sequencing Platform"/>
            <person name="Di Palma F."/>
            <person name="Johnson J."/>
            <person name="Lander E.S."/>
            <person name="Lindblad-Toh K."/>
        </authorList>
    </citation>
    <scope>NUCLEOTIDE SEQUENCE [LARGE SCALE GENOMIC DNA]</scope>
</reference>
<reference evidence="6" key="2">
    <citation type="submission" date="2025-08" db="UniProtKB">
        <authorList>
            <consortium name="Ensembl"/>
        </authorList>
    </citation>
    <scope>IDENTIFICATION</scope>
</reference>
<dbReference type="AlphaFoldDB" id="A0A669DUA0"/>
<keyword evidence="2" id="KW-0547">Nucleotide-binding</keyword>
<dbReference type="SUPFAM" id="SSF52540">
    <property type="entry name" value="P-loop containing nucleoside triphosphate hydrolases"/>
    <property type="match status" value="1"/>
</dbReference>
<dbReference type="PANTHER" id="PTHR10903">
    <property type="entry name" value="GTPASE, IMAP FAMILY MEMBER-RELATED"/>
    <property type="match status" value="1"/>
</dbReference>
<dbReference type="KEGG" id="onl:109201860"/>
<evidence type="ECO:0000256" key="4">
    <source>
        <dbReference type="SAM" id="Phobius"/>
    </source>
</evidence>
<evidence type="ECO:0000313" key="6">
    <source>
        <dbReference type="Ensembl" id="ENSONIP00000062973.1"/>
    </source>
</evidence>
<protein>
    <submittedName>
        <fullName evidence="6">GTPase IMAP family member 4-like</fullName>
    </submittedName>
</protein>
<evidence type="ECO:0000256" key="3">
    <source>
        <dbReference type="ARBA" id="ARBA00023134"/>
    </source>
</evidence>
<dbReference type="InParanoid" id="A0A669DUA0"/>
<keyword evidence="3" id="KW-0342">GTP-binding</keyword>
<gene>
    <name evidence="6" type="primary">LOC109201860</name>
</gene>
<organism evidence="6 7">
    <name type="scientific">Oreochromis niloticus</name>
    <name type="common">Nile tilapia</name>
    <name type="synonym">Tilapia nilotica</name>
    <dbReference type="NCBI Taxonomy" id="8128"/>
    <lineage>
        <taxon>Eukaryota</taxon>
        <taxon>Metazoa</taxon>
        <taxon>Chordata</taxon>
        <taxon>Craniata</taxon>
        <taxon>Vertebrata</taxon>
        <taxon>Euteleostomi</taxon>
        <taxon>Actinopterygii</taxon>
        <taxon>Neopterygii</taxon>
        <taxon>Teleostei</taxon>
        <taxon>Neoteleostei</taxon>
        <taxon>Acanthomorphata</taxon>
        <taxon>Ovalentaria</taxon>
        <taxon>Cichlomorphae</taxon>
        <taxon>Cichliformes</taxon>
        <taxon>Cichlidae</taxon>
        <taxon>African cichlids</taxon>
        <taxon>Pseudocrenilabrinae</taxon>
        <taxon>Oreochromini</taxon>
        <taxon>Oreochromis</taxon>
    </lineage>
</organism>
<dbReference type="PROSITE" id="PS51720">
    <property type="entry name" value="G_AIG1"/>
    <property type="match status" value="1"/>
</dbReference>
<dbReference type="RefSeq" id="XP_019213086.1">
    <property type="nucleotide sequence ID" value="XM_019357541.2"/>
</dbReference>
<dbReference type="InterPro" id="IPR006703">
    <property type="entry name" value="G_AIG1"/>
</dbReference>
<dbReference type="InterPro" id="IPR045058">
    <property type="entry name" value="GIMA/IAN/Toc"/>
</dbReference>
<feature type="transmembrane region" description="Helical" evidence="4">
    <location>
        <begin position="236"/>
        <end position="255"/>
    </location>
</feature>
<keyword evidence="4" id="KW-0472">Membrane</keyword>
<dbReference type="PANTHER" id="PTHR10903:SF184">
    <property type="entry name" value="GTP-BINDING PROTEIN A"/>
    <property type="match status" value="1"/>
</dbReference>